<dbReference type="InterPro" id="IPR027417">
    <property type="entry name" value="P-loop_NTPase"/>
</dbReference>
<dbReference type="OrthoDB" id="41266at2759"/>
<evidence type="ECO:0000256" key="7">
    <source>
        <dbReference type="ARBA" id="ARBA00022989"/>
    </source>
</evidence>
<keyword evidence="8" id="KW-0342">GTP-binding</keyword>
<dbReference type="SUPFAM" id="SSF52540">
    <property type="entry name" value="P-loop containing nucleoside triphosphate hydrolases"/>
    <property type="match status" value="1"/>
</dbReference>
<keyword evidence="7 11" id="KW-1133">Transmembrane helix</keyword>
<keyword evidence="10" id="KW-0675">Receptor</keyword>
<evidence type="ECO:0000256" key="6">
    <source>
        <dbReference type="ARBA" id="ARBA00022824"/>
    </source>
</evidence>
<evidence type="ECO:0000256" key="9">
    <source>
        <dbReference type="ARBA" id="ARBA00023136"/>
    </source>
</evidence>
<proteinExistence type="inferred from homology"/>
<dbReference type="Gene3D" id="3.40.50.300">
    <property type="entry name" value="P-loop containing nucleotide triphosphate hydrolases"/>
    <property type="match status" value="1"/>
</dbReference>
<evidence type="ECO:0000256" key="3">
    <source>
        <dbReference type="ARBA" id="ARBA00020256"/>
    </source>
</evidence>
<dbReference type="GO" id="GO:0005789">
    <property type="term" value="C:endoplasmic reticulum membrane"/>
    <property type="evidence" value="ECO:0007669"/>
    <property type="project" value="UniProtKB-SubCell"/>
</dbReference>
<feature type="transmembrane region" description="Helical" evidence="11">
    <location>
        <begin position="34"/>
        <end position="55"/>
    </location>
</feature>
<dbReference type="AlphaFoldDB" id="A0A317SZP5"/>
<evidence type="ECO:0000256" key="11">
    <source>
        <dbReference type="SAM" id="Phobius"/>
    </source>
</evidence>
<keyword evidence="6" id="KW-0256">Endoplasmic reticulum</keyword>
<reference evidence="12 13" key="1">
    <citation type="submission" date="2018-03" db="EMBL/GenBank/DDBJ databases">
        <title>Genomes of Pezizomycetes fungi and the evolution of truffles.</title>
        <authorList>
            <person name="Murat C."/>
            <person name="Payen T."/>
            <person name="Noel B."/>
            <person name="Kuo A."/>
            <person name="Martin F.M."/>
        </authorList>
    </citation>
    <scope>NUCLEOTIDE SEQUENCE [LARGE SCALE GENOMIC DNA]</scope>
    <source>
        <strain evidence="12">091103-1</strain>
    </source>
</reference>
<evidence type="ECO:0000256" key="4">
    <source>
        <dbReference type="ARBA" id="ARBA00022692"/>
    </source>
</evidence>
<accession>A0A317SZP5</accession>
<evidence type="ECO:0000313" key="13">
    <source>
        <dbReference type="Proteomes" id="UP000246991"/>
    </source>
</evidence>
<keyword evidence="5" id="KW-0547">Nucleotide-binding</keyword>
<keyword evidence="4 11" id="KW-0812">Transmembrane</keyword>
<comment type="subcellular location">
    <subcellularLocation>
        <location evidence="1">Endoplasmic reticulum membrane</location>
        <topology evidence="1">Single-pass membrane protein</topology>
    </subcellularLocation>
</comment>
<dbReference type="InterPro" id="IPR019009">
    <property type="entry name" value="SRP_receptor_beta_su"/>
</dbReference>
<dbReference type="EMBL" id="PYWC01000006">
    <property type="protein sequence ID" value="PWW79882.1"/>
    <property type="molecule type" value="Genomic_DNA"/>
</dbReference>
<organism evidence="12 13">
    <name type="scientific">Tuber magnatum</name>
    <name type="common">white Piedmont truffle</name>
    <dbReference type="NCBI Taxonomy" id="42249"/>
    <lineage>
        <taxon>Eukaryota</taxon>
        <taxon>Fungi</taxon>
        <taxon>Dikarya</taxon>
        <taxon>Ascomycota</taxon>
        <taxon>Pezizomycotina</taxon>
        <taxon>Pezizomycetes</taxon>
        <taxon>Pezizales</taxon>
        <taxon>Tuberaceae</taxon>
        <taxon>Tuber</taxon>
    </lineage>
</organism>
<keyword evidence="9 11" id="KW-0472">Membrane</keyword>
<sequence length="295" mass="31991">MDSTLPSPNPTPLMSAPMPLYDSMLASIFAPPPAVLIATLLATFLVPIFIHFIVFRPRSAIDLPTFLLVGPAASGKTSLMISFESETGQPPAETRTSQTPLSLECSVPASIASASKYRSVNDPSLKAHQRFLLSDTPGHGKLRHIAHSSVSSPAIRGVIFVLDSSLTDVREVAEYLYDVLLALQYSATSSTTTQSKKLLVACNKSDVFTALPPSKIQKLLEDEITQMRVSRSKGILDVEDDGEGNDEKEWLGEGGEGPFTFQSMEEVGVEIEFKGGSVENGEWRDRLSPWIGSCF</sequence>
<comment type="similarity">
    <text evidence="2">Belongs to the SRP receptor beta subunit family.</text>
</comment>
<name>A0A317SZP5_9PEZI</name>
<evidence type="ECO:0000313" key="12">
    <source>
        <dbReference type="EMBL" id="PWW79882.1"/>
    </source>
</evidence>
<keyword evidence="13" id="KW-1185">Reference proteome</keyword>
<evidence type="ECO:0000256" key="8">
    <source>
        <dbReference type="ARBA" id="ARBA00023134"/>
    </source>
</evidence>
<evidence type="ECO:0000256" key="10">
    <source>
        <dbReference type="ARBA" id="ARBA00023170"/>
    </source>
</evidence>
<dbReference type="GO" id="GO:0005525">
    <property type="term" value="F:GTP binding"/>
    <property type="evidence" value="ECO:0007669"/>
    <property type="project" value="UniProtKB-KW"/>
</dbReference>
<dbReference type="STRING" id="42249.A0A317SZP5"/>
<evidence type="ECO:0000256" key="5">
    <source>
        <dbReference type="ARBA" id="ARBA00022741"/>
    </source>
</evidence>
<dbReference type="Pfam" id="PF09439">
    <property type="entry name" value="SRPRB"/>
    <property type="match status" value="1"/>
</dbReference>
<dbReference type="Proteomes" id="UP000246991">
    <property type="component" value="Unassembled WGS sequence"/>
</dbReference>
<evidence type="ECO:0000256" key="2">
    <source>
        <dbReference type="ARBA" id="ARBA00005619"/>
    </source>
</evidence>
<evidence type="ECO:0000256" key="1">
    <source>
        <dbReference type="ARBA" id="ARBA00004389"/>
    </source>
</evidence>
<gene>
    <name evidence="12" type="ORF">C7212DRAFT_349547</name>
</gene>
<protein>
    <recommendedName>
        <fullName evidence="3">Signal recognition particle receptor subunit beta</fullName>
    </recommendedName>
</protein>
<comment type="caution">
    <text evidence="12">The sequence shown here is derived from an EMBL/GenBank/DDBJ whole genome shotgun (WGS) entry which is preliminary data.</text>
</comment>